<dbReference type="GO" id="GO:0030313">
    <property type="term" value="C:cell envelope"/>
    <property type="evidence" value="ECO:0007669"/>
    <property type="project" value="UniProtKB-SubCell"/>
</dbReference>
<proteinExistence type="predicted"/>
<comment type="subcellular location">
    <subcellularLocation>
        <location evidence="1">Cell envelope</location>
    </subcellularLocation>
</comment>
<dbReference type="PROSITE" id="PS00194">
    <property type="entry name" value="THIOREDOXIN_1"/>
    <property type="match status" value="1"/>
</dbReference>
<evidence type="ECO:0000256" key="1">
    <source>
        <dbReference type="ARBA" id="ARBA00004196"/>
    </source>
</evidence>
<evidence type="ECO:0000256" key="3">
    <source>
        <dbReference type="ARBA" id="ARBA00023157"/>
    </source>
</evidence>
<dbReference type="RefSeq" id="WP_004308652.1">
    <property type="nucleotide sequence ID" value="NZ_CAXTIO010000003.1"/>
</dbReference>
<dbReference type="InterPro" id="IPR013740">
    <property type="entry name" value="Redoxin"/>
</dbReference>
<dbReference type="SUPFAM" id="SSF52833">
    <property type="entry name" value="Thioredoxin-like"/>
    <property type="match status" value="1"/>
</dbReference>
<keyword evidence="4" id="KW-0676">Redox-active center</keyword>
<evidence type="ECO:0000313" key="5">
    <source>
        <dbReference type="EMBL" id="KAA4660918.1"/>
    </source>
</evidence>
<dbReference type="Pfam" id="PF08534">
    <property type="entry name" value="Redoxin"/>
    <property type="match status" value="1"/>
</dbReference>
<dbReference type="GO" id="GO:0017004">
    <property type="term" value="P:cytochrome complex assembly"/>
    <property type="evidence" value="ECO:0007669"/>
    <property type="project" value="UniProtKB-KW"/>
</dbReference>
<dbReference type="GO" id="GO:0016491">
    <property type="term" value="F:oxidoreductase activity"/>
    <property type="evidence" value="ECO:0007669"/>
    <property type="project" value="InterPro"/>
</dbReference>
<dbReference type="PANTHER" id="PTHR42852:SF6">
    <property type="entry name" value="THIOL:DISULFIDE INTERCHANGE PROTEIN DSBE"/>
    <property type="match status" value="1"/>
</dbReference>
<evidence type="ECO:0000256" key="2">
    <source>
        <dbReference type="ARBA" id="ARBA00022748"/>
    </source>
</evidence>
<dbReference type="CDD" id="cd02966">
    <property type="entry name" value="TlpA_like_family"/>
    <property type="match status" value="1"/>
</dbReference>
<comment type="caution">
    <text evidence="5">The sequence shown here is derived from an EMBL/GenBank/DDBJ whole genome shotgun (WGS) entry which is preliminary data.</text>
</comment>
<dbReference type="Proteomes" id="UP000435985">
    <property type="component" value="Unassembled WGS sequence"/>
</dbReference>
<name>A0A139LLR4_BACOV</name>
<keyword evidence="3" id="KW-1015">Disulfide bond</keyword>
<reference evidence="5 6" key="1">
    <citation type="journal article" date="2019" name="Nat. Med.">
        <title>A library of human gut bacterial isolates paired with longitudinal multiomics data enables mechanistic microbiome research.</title>
        <authorList>
            <person name="Poyet M."/>
            <person name="Groussin M."/>
            <person name="Gibbons S.M."/>
            <person name="Avila-Pacheco J."/>
            <person name="Jiang X."/>
            <person name="Kearney S.M."/>
            <person name="Perrotta A.R."/>
            <person name="Berdy B."/>
            <person name="Zhao S."/>
            <person name="Lieberman T.D."/>
            <person name="Swanson P.K."/>
            <person name="Smith M."/>
            <person name="Roesemann S."/>
            <person name="Alexander J.E."/>
            <person name="Rich S.A."/>
            <person name="Livny J."/>
            <person name="Vlamakis H."/>
            <person name="Clish C."/>
            <person name="Bullock K."/>
            <person name="Deik A."/>
            <person name="Scott J."/>
            <person name="Pierce K.A."/>
            <person name="Xavier R.J."/>
            <person name="Alm E.J."/>
        </authorList>
    </citation>
    <scope>NUCLEOTIDE SEQUENCE [LARGE SCALE GENOMIC DNA]</scope>
    <source>
        <strain evidence="5 6">BIOML-A14</strain>
    </source>
</reference>
<dbReference type="PANTHER" id="PTHR42852">
    <property type="entry name" value="THIOL:DISULFIDE INTERCHANGE PROTEIN DSBE"/>
    <property type="match status" value="1"/>
</dbReference>
<evidence type="ECO:0000313" key="6">
    <source>
        <dbReference type="Proteomes" id="UP000435985"/>
    </source>
</evidence>
<dbReference type="InterPro" id="IPR013766">
    <property type="entry name" value="Thioredoxin_domain"/>
</dbReference>
<dbReference type="AlphaFoldDB" id="A0A139LLR4"/>
<dbReference type="InterPro" id="IPR050553">
    <property type="entry name" value="Thioredoxin_ResA/DsbE_sf"/>
</dbReference>
<evidence type="ECO:0000256" key="4">
    <source>
        <dbReference type="ARBA" id="ARBA00023284"/>
    </source>
</evidence>
<dbReference type="InterPro" id="IPR036249">
    <property type="entry name" value="Thioredoxin-like_sf"/>
</dbReference>
<keyword evidence="2" id="KW-0201">Cytochrome c-type biogenesis</keyword>
<gene>
    <name evidence="5" type="ORF">F3B98_25070</name>
</gene>
<dbReference type="PROSITE" id="PS51352">
    <property type="entry name" value="THIOREDOXIN_2"/>
    <property type="match status" value="1"/>
</dbReference>
<accession>A0A139LLR4</accession>
<dbReference type="Gene3D" id="3.40.30.10">
    <property type="entry name" value="Glutaredoxin"/>
    <property type="match status" value="1"/>
</dbReference>
<dbReference type="STRING" id="28116.Bovatus_04000"/>
<sequence>MRKVTLFFAAALFSLLSFAQDNNADIVKVGDSMPAFTLHSTVNGTVSSEDLKGKVVLINIFATWCGPCQSELAEVQKTLWPKYKDNKDFCMLVIGREHTDDQLTEYNKRKGFTFPLYPDPKREVTGKFASQYIPRSYLIDKEGKVISATVGYKKEEMDKLMKEIDKALK</sequence>
<dbReference type="EMBL" id="VWFO01000055">
    <property type="protein sequence ID" value="KAA4660918.1"/>
    <property type="molecule type" value="Genomic_DNA"/>
</dbReference>
<dbReference type="InterPro" id="IPR017937">
    <property type="entry name" value="Thioredoxin_CS"/>
</dbReference>
<organism evidence="5 6">
    <name type="scientific">Bacteroides ovatus</name>
    <dbReference type="NCBI Taxonomy" id="28116"/>
    <lineage>
        <taxon>Bacteria</taxon>
        <taxon>Pseudomonadati</taxon>
        <taxon>Bacteroidota</taxon>
        <taxon>Bacteroidia</taxon>
        <taxon>Bacteroidales</taxon>
        <taxon>Bacteroidaceae</taxon>
        <taxon>Bacteroides</taxon>
    </lineage>
</organism>
<protein>
    <submittedName>
        <fullName evidence="5">TlpA family protein disulfide reductase</fullName>
    </submittedName>
</protein>